<evidence type="ECO:0000256" key="2">
    <source>
        <dbReference type="HAMAP-Rule" id="MF_00341"/>
    </source>
</evidence>
<accession>A0A1I0PCL1</accession>
<dbReference type="OrthoDB" id="59816at2157"/>
<sequence>MTNPPAVAEVLADYEVLVEVGVGRRTAVAAALADRGRAVTATDVVERDVPDGVRFVVDDVTDPNPAVYEDADAVYALRCPPELQRALVSVTERAGADCLFTTLGGDPVVVPADPETVASGTLFAARTRN</sequence>
<evidence type="ECO:0000256" key="1">
    <source>
        <dbReference type="ARBA" id="ARBA00006969"/>
    </source>
</evidence>
<dbReference type="InterPro" id="IPR005353">
    <property type="entry name" value="UPF0146"/>
</dbReference>
<reference evidence="3 4" key="1">
    <citation type="submission" date="2016-10" db="EMBL/GenBank/DDBJ databases">
        <authorList>
            <person name="de Groot N.N."/>
        </authorList>
    </citation>
    <scope>NUCLEOTIDE SEQUENCE [LARGE SCALE GENOMIC DNA]</scope>
    <source>
        <strain evidence="3 4">CGMCC 1.5337</strain>
    </source>
</reference>
<dbReference type="HAMAP" id="MF_00341">
    <property type="entry name" value="UPF0146"/>
    <property type="match status" value="1"/>
</dbReference>
<dbReference type="STRING" id="355548.SAMN04487945_1594"/>
<organism evidence="3 4">
    <name type="scientific">Halobacterium jilantaiense</name>
    <dbReference type="NCBI Taxonomy" id="355548"/>
    <lineage>
        <taxon>Archaea</taxon>
        <taxon>Methanobacteriati</taxon>
        <taxon>Methanobacteriota</taxon>
        <taxon>Stenosarchaea group</taxon>
        <taxon>Halobacteria</taxon>
        <taxon>Halobacteriales</taxon>
        <taxon>Halobacteriaceae</taxon>
        <taxon>Halobacterium</taxon>
    </lineage>
</organism>
<name>A0A1I0PCL1_9EURY</name>
<gene>
    <name evidence="3" type="ORF">SAMN04487945_1594</name>
</gene>
<protein>
    <recommendedName>
        <fullName evidence="2">UPF0146 protein SAMN04487945_1594</fullName>
    </recommendedName>
</protein>
<dbReference type="Pfam" id="PF03686">
    <property type="entry name" value="UPF0146"/>
    <property type="match status" value="1"/>
</dbReference>
<dbReference type="AlphaFoldDB" id="A0A1I0PCL1"/>
<dbReference type="Proteomes" id="UP000198518">
    <property type="component" value="Unassembled WGS sequence"/>
</dbReference>
<evidence type="ECO:0000313" key="3">
    <source>
        <dbReference type="EMBL" id="SEW12144.1"/>
    </source>
</evidence>
<dbReference type="Gene3D" id="3.40.50.150">
    <property type="entry name" value="Vaccinia Virus protein VP39"/>
    <property type="match status" value="1"/>
</dbReference>
<dbReference type="InterPro" id="IPR029063">
    <property type="entry name" value="SAM-dependent_MTases_sf"/>
</dbReference>
<dbReference type="PIRSF" id="PIRSF016725">
    <property type="entry name" value="UCP016725"/>
    <property type="match status" value="1"/>
</dbReference>
<dbReference type="EMBL" id="FOJA01000001">
    <property type="protein sequence ID" value="SEW12144.1"/>
    <property type="molecule type" value="Genomic_DNA"/>
</dbReference>
<dbReference type="SUPFAM" id="SSF53335">
    <property type="entry name" value="S-adenosyl-L-methionine-dependent methyltransferases"/>
    <property type="match status" value="1"/>
</dbReference>
<dbReference type="RefSeq" id="WP_089668795.1">
    <property type="nucleotide sequence ID" value="NZ_FOJA01000001.1"/>
</dbReference>
<comment type="similarity">
    <text evidence="1 2">Belongs to the UPF0146 family.</text>
</comment>
<proteinExistence type="inferred from homology"/>
<keyword evidence="4" id="KW-1185">Reference proteome</keyword>
<evidence type="ECO:0000313" key="4">
    <source>
        <dbReference type="Proteomes" id="UP000198518"/>
    </source>
</evidence>